<gene>
    <name evidence="3" type="ORF">CLCOL_14580</name>
</gene>
<proteinExistence type="inferred from homology"/>
<dbReference type="PANTHER" id="PTHR10291:SF43">
    <property type="entry name" value="DEHYDRODOLICHYL DIPHOSPHATE SYNTHASE COMPLEX SUBUNIT DHDDS"/>
    <property type="match status" value="1"/>
</dbReference>
<evidence type="ECO:0000313" key="3">
    <source>
        <dbReference type="EMBL" id="KYH29018.1"/>
    </source>
</evidence>
<keyword evidence="4" id="KW-1185">Reference proteome</keyword>
<dbReference type="PANTHER" id="PTHR10291">
    <property type="entry name" value="DEHYDRODOLICHYL DIPHOSPHATE SYNTHASE FAMILY MEMBER"/>
    <property type="match status" value="1"/>
</dbReference>
<evidence type="ECO:0000256" key="1">
    <source>
        <dbReference type="ARBA" id="ARBA00022679"/>
    </source>
</evidence>
<evidence type="ECO:0000313" key="4">
    <source>
        <dbReference type="Proteomes" id="UP000075374"/>
    </source>
</evidence>
<dbReference type="Gene3D" id="3.40.1180.10">
    <property type="entry name" value="Decaprenyl diphosphate synthase-like"/>
    <property type="match status" value="1"/>
</dbReference>
<protein>
    <submittedName>
        <fullName evidence="3">(2Z,6E)-farnesyl diphosphate synthase</fullName>
        <ecNumber evidence="3">2.5.1.68</ecNumber>
    </submittedName>
</protein>
<dbReference type="Pfam" id="PF01255">
    <property type="entry name" value="Prenyltransf"/>
    <property type="match status" value="1"/>
</dbReference>
<dbReference type="EMBL" id="LTBB01000006">
    <property type="protein sequence ID" value="KYH29018.1"/>
    <property type="molecule type" value="Genomic_DNA"/>
</dbReference>
<dbReference type="GO" id="GO:0016094">
    <property type="term" value="P:polyprenol biosynthetic process"/>
    <property type="evidence" value="ECO:0007669"/>
    <property type="project" value="TreeGrafter"/>
</dbReference>
<dbReference type="InterPro" id="IPR001441">
    <property type="entry name" value="UPP_synth-like"/>
</dbReference>
<dbReference type="PATRIC" id="fig|1121305.3.peg.1464"/>
<comment type="caution">
    <text evidence="3">The sequence shown here is derived from an EMBL/GenBank/DDBJ whole genome shotgun (WGS) entry which is preliminary data.</text>
</comment>
<name>A0A151AN15_9CLOT</name>
<dbReference type="GO" id="GO:0045547">
    <property type="term" value="F:ditrans,polycis-polyprenyl diphosphate synthase [(2E,6E)-farnesyl diphosphate specific] activity"/>
    <property type="evidence" value="ECO:0007669"/>
    <property type="project" value="TreeGrafter"/>
</dbReference>
<dbReference type="Proteomes" id="UP000075374">
    <property type="component" value="Unassembled WGS sequence"/>
</dbReference>
<organism evidence="3 4">
    <name type="scientific">Clostridium colicanis DSM 13634</name>
    <dbReference type="NCBI Taxonomy" id="1121305"/>
    <lineage>
        <taxon>Bacteria</taxon>
        <taxon>Bacillati</taxon>
        <taxon>Bacillota</taxon>
        <taxon>Clostridia</taxon>
        <taxon>Eubacteriales</taxon>
        <taxon>Clostridiaceae</taxon>
        <taxon>Clostridium</taxon>
    </lineage>
</organism>
<accession>A0A151AN15</accession>
<evidence type="ECO:0000256" key="2">
    <source>
        <dbReference type="ARBA" id="ARBA00038453"/>
    </source>
</evidence>
<dbReference type="InterPro" id="IPR036424">
    <property type="entry name" value="UPP_synth-like_sf"/>
</dbReference>
<sequence>MRIPNHIGIIPDGNRRWAVNKGLTKEKGYASGLNPGLILFHLCKELGVKELTFYGFTTDNTKRPTVQRIAFTKACIDAVEMLSKEDAELLVVGNSKSPMFPSELLPYTTRKTFGKGGIKVNFLVNYGWEWDLGDLVNNKSSNRRDITKCLKSNDISRVDLIIRWGGRRRLSGFLPVQSIYSDFYVVDDYWPDFNKAHFFQALNWYNTQDITLGG</sequence>
<dbReference type="STRING" id="1121305.CLCOL_14580"/>
<dbReference type="EC" id="2.5.1.68" evidence="3"/>
<dbReference type="AlphaFoldDB" id="A0A151AN15"/>
<keyword evidence="1 3" id="KW-0808">Transferase</keyword>
<dbReference type="CDD" id="cd00475">
    <property type="entry name" value="Cis_IPPS"/>
    <property type="match status" value="1"/>
</dbReference>
<dbReference type="SUPFAM" id="SSF64005">
    <property type="entry name" value="Undecaprenyl diphosphate synthase"/>
    <property type="match status" value="1"/>
</dbReference>
<dbReference type="RefSeq" id="WP_061858305.1">
    <property type="nucleotide sequence ID" value="NZ_LTBB01000006.1"/>
</dbReference>
<comment type="similarity">
    <text evidence="2">Belongs to the UPP synthase family. Z-FPP synthase subfamily.</text>
</comment>
<reference evidence="3 4" key="1">
    <citation type="submission" date="2016-02" db="EMBL/GenBank/DDBJ databases">
        <title>Genome sequence of Clostridium colicanis DSM 13634.</title>
        <authorList>
            <person name="Poehlein A."/>
            <person name="Daniel R."/>
        </authorList>
    </citation>
    <scope>NUCLEOTIDE SEQUENCE [LARGE SCALE GENOMIC DNA]</scope>
    <source>
        <strain evidence="3 4">DSM 13634</strain>
    </source>
</reference>
<dbReference type="GO" id="GO:0033850">
    <property type="term" value="F:Z-farnesyl diphosphate synthase activity"/>
    <property type="evidence" value="ECO:0007669"/>
    <property type="project" value="UniProtKB-EC"/>
</dbReference>